<dbReference type="Gene3D" id="3.80.10.10">
    <property type="entry name" value="Ribonuclease Inhibitor"/>
    <property type="match status" value="1"/>
</dbReference>
<proteinExistence type="predicted"/>
<gene>
    <name evidence="1" type="ORF">CPB83DRAFT_850851</name>
</gene>
<protein>
    <submittedName>
        <fullName evidence="1">Uncharacterized protein</fullName>
    </submittedName>
</protein>
<organism evidence="1 2">
    <name type="scientific">Crepidotus variabilis</name>
    <dbReference type="NCBI Taxonomy" id="179855"/>
    <lineage>
        <taxon>Eukaryota</taxon>
        <taxon>Fungi</taxon>
        <taxon>Dikarya</taxon>
        <taxon>Basidiomycota</taxon>
        <taxon>Agaricomycotina</taxon>
        <taxon>Agaricomycetes</taxon>
        <taxon>Agaricomycetidae</taxon>
        <taxon>Agaricales</taxon>
        <taxon>Agaricineae</taxon>
        <taxon>Crepidotaceae</taxon>
        <taxon>Crepidotus</taxon>
    </lineage>
</organism>
<dbReference type="EMBL" id="MU157840">
    <property type="protein sequence ID" value="KAF9530400.1"/>
    <property type="molecule type" value="Genomic_DNA"/>
</dbReference>
<accession>A0A9P6EJU7</accession>
<dbReference type="AlphaFoldDB" id="A0A9P6EJU7"/>
<comment type="caution">
    <text evidence="1">The sequence shown here is derived from an EMBL/GenBank/DDBJ whole genome shotgun (WGS) entry which is preliminary data.</text>
</comment>
<dbReference type="InterPro" id="IPR032675">
    <property type="entry name" value="LRR_dom_sf"/>
</dbReference>
<dbReference type="SUPFAM" id="SSF52047">
    <property type="entry name" value="RNI-like"/>
    <property type="match status" value="1"/>
</dbReference>
<dbReference type="Proteomes" id="UP000807306">
    <property type="component" value="Unassembled WGS sequence"/>
</dbReference>
<keyword evidence="2" id="KW-1185">Reference proteome</keyword>
<sequence>MNNARRLPAKLLAPSLRHLGLTFGESFPTRAQTLQFLKGLPLLEVLQLSGFSTMRPAELFDSIPDLLHLRVLHLGRFRKAFRTENHRVLNFLKTFPHLEELRLSGFPRSLLTHAQVIELSCRVPLLETLCLSQFPQKSLPYSSIFDLLVNLPSLRVLDLGESLGTGAPNQTDSNVLQSKDMKLQRLAHRGTTKGLLGLLQHLTSSAGTINLELNCDHNVELAMTQEDHTELLRLVFRLVWDLPNTIVENHTLRSLTVGAPSDQSALNLIGWAKAGLMTTDEASRGREFFRFDTHFTPPRFSTCQEAMRQAFLSMPMGDLSTLSLDIDDAIGDWFEPEFVMQLLTNMHSLQILRIQGSLLHSFLVGILPLHPANAEVDNPSVEGIPLNRLKELHVHRVTLDDDSEARPIRRNLHIFLKQRKVLGVPVDTFGLTECQVERNPVEEFRRLGIND</sequence>
<name>A0A9P6EJU7_9AGAR</name>
<evidence type="ECO:0000313" key="2">
    <source>
        <dbReference type="Proteomes" id="UP000807306"/>
    </source>
</evidence>
<reference evidence="1" key="1">
    <citation type="submission" date="2020-11" db="EMBL/GenBank/DDBJ databases">
        <authorList>
            <consortium name="DOE Joint Genome Institute"/>
            <person name="Ahrendt S."/>
            <person name="Riley R."/>
            <person name="Andreopoulos W."/>
            <person name="Labutti K."/>
            <person name="Pangilinan J."/>
            <person name="Ruiz-Duenas F.J."/>
            <person name="Barrasa J.M."/>
            <person name="Sanchez-Garcia M."/>
            <person name="Camarero S."/>
            <person name="Miyauchi S."/>
            <person name="Serrano A."/>
            <person name="Linde D."/>
            <person name="Babiker R."/>
            <person name="Drula E."/>
            <person name="Ayuso-Fernandez I."/>
            <person name="Pacheco R."/>
            <person name="Padilla G."/>
            <person name="Ferreira P."/>
            <person name="Barriuso J."/>
            <person name="Kellner H."/>
            <person name="Castanera R."/>
            <person name="Alfaro M."/>
            <person name="Ramirez L."/>
            <person name="Pisabarro A.G."/>
            <person name="Kuo A."/>
            <person name="Tritt A."/>
            <person name="Lipzen A."/>
            <person name="He G."/>
            <person name="Yan M."/>
            <person name="Ng V."/>
            <person name="Cullen D."/>
            <person name="Martin F."/>
            <person name="Rosso M.-N."/>
            <person name="Henrissat B."/>
            <person name="Hibbett D."/>
            <person name="Martinez A.T."/>
            <person name="Grigoriev I.V."/>
        </authorList>
    </citation>
    <scope>NUCLEOTIDE SEQUENCE</scope>
    <source>
        <strain evidence="1">CBS 506.95</strain>
    </source>
</reference>
<evidence type="ECO:0000313" key="1">
    <source>
        <dbReference type="EMBL" id="KAF9530400.1"/>
    </source>
</evidence>